<dbReference type="GO" id="GO:0005524">
    <property type="term" value="F:ATP binding"/>
    <property type="evidence" value="ECO:0007669"/>
    <property type="project" value="UniProtKB-KW"/>
</dbReference>
<keyword evidence="3" id="KW-0067">ATP-binding</keyword>
<protein>
    <submittedName>
        <fullName evidence="3">Phosphonates import ATP-binding protein PhnC 2</fullName>
    </submittedName>
</protein>
<dbReference type="EMBL" id="CAMXCT030002474">
    <property type="protein sequence ID" value="CAL4785718.1"/>
    <property type="molecule type" value="Genomic_DNA"/>
</dbReference>
<dbReference type="Proteomes" id="UP001152797">
    <property type="component" value="Unassembled WGS sequence"/>
</dbReference>
<reference evidence="3 4" key="2">
    <citation type="submission" date="2024-05" db="EMBL/GenBank/DDBJ databases">
        <authorList>
            <person name="Chen Y."/>
            <person name="Shah S."/>
            <person name="Dougan E. K."/>
            <person name="Thang M."/>
            <person name="Chan C."/>
        </authorList>
    </citation>
    <scope>NUCLEOTIDE SEQUENCE [LARGE SCALE GENOMIC DNA]</scope>
</reference>
<dbReference type="EMBL" id="CAMXCT020002474">
    <property type="protein sequence ID" value="CAL1151781.1"/>
    <property type="molecule type" value="Genomic_DNA"/>
</dbReference>
<evidence type="ECO:0000313" key="2">
    <source>
        <dbReference type="EMBL" id="CAI3998406.1"/>
    </source>
</evidence>
<gene>
    <name evidence="2" type="ORF">C1SCF055_LOCUS24711</name>
</gene>
<accession>A0A9P1G3Q7</accession>
<dbReference type="AlphaFoldDB" id="A0A9P1G3Q7"/>
<evidence type="ECO:0000313" key="4">
    <source>
        <dbReference type="Proteomes" id="UP001152797"/>
    </source>
</evidence>
<comment type="caution">
    <text evidence="2">The sequence shown here is derived from an EMBL/GenBank/DDBJ whole genome shotgun (WGS) entry which is preliminary data.</text>
</comment>
<evidence type="ECO:0000256" key="1">
    <source>
        <dbReference type="SAM" id="MobiDB-lite"/>
    </source>
</evidence>
<feature type="region of interest" description="Disordered" evidence="1">
    <location>
        <begin position="162"/>
        <end position="200"/>
    </location>
</feature>
<evidence type="ECO:0000313" key="3">
    <source>
        <dbReference type="EMBL" id="CAL4785718.1"/>
    </source>
</evidence>
<name>A0A9P1G3Q7_9DINO</name>
<dbReference type="SUPFAM" id="SSF52540">
    <property type="entry name" value="P-loop containing nucleoside triphosphate hydrolases"/>
    <property type="match status" value="1"/>
</dbReference>
<keyword evidence="3" id="KW-0547">Nucleotide-binding</keyword>
<reference evidence="2" key="1">
    <citation type="submission" date="2022-10" db="EMBL/GenBank/DDBJ databases">
        <authorList>
            <person name="Chen Y."/>
            <person name="Dougan E. K."/>
            <person name="Chan C."/>
            <person name="Rhodes N."/>
            <person name="Thang M."/>
        </authorList>
    </citation>
    <scope>NUCLEOTIDE SEQUENCE</scope>
</reference>
<proteinExistence type="predicted"/>
<dbReference type="EMBL" id="CAMXCT010002474">
    <property type="protein sequence ID" value="CAI3998406.1"/>
    <property type="molecule type" value="Genomic_DNA"/>
</dbReference>
<dbReference type="Gene3D" id="3.40.50.300">
    <property type="entry name" value="P-loop containing nucleotide triphosphate hydrolases"/>
    <property type="match status" value="1"/>
</dbReference>
<sequence length="200" mass="22601">MESLSYTRHGACIFKDVTLQVVFPQQGFIFIPSHLRVLHVTQEAIVLETSAWRNLTFGEQALDPARVRRILETMQMKATLKLVETQLYADTASAKEDAEAAENSWLENLTYTEKVKLHLARALLMNPEVLVLQRPLHHYDANTAKMVLQLLKTHVEERGLAMPAETRETQTGPASSRWKISHRPRGESVGSLERAGFVPS</sequence>
<keyword evidence="4" id="KW-1185">Reference proteome</keyword>
<organism evidence="2">
    <name type="scientific">Cladocopium goreaui</name>
    <dbReference type="NCBI Taxonomy" id="2562237"/>
    <lineage>
        <taxon>Eukaryota</taxon>
        <taxon>Sar</taxon>
        <taxon>Alveolata</taxon>
        <taxon>Dinophyceae</taxon>
        <taxon>Suessiales</taxon>
        <taxon>Symbiodiniaceae</taxon>
        <taxon>Cladocopium</taxon>
    </lineage>
</organism>
<dbReference type="InterPro" id="IPR027417">
    <property type="entry name" value="P-loop_NTPase"/>
</dbReference>
<dbReference type="OrthoDB" id="434956at2759"/>